<protein>
    <recommendedName>
        <fullName evidence="3">GCN5-related N-acetyltransferase</fullName>
    </recommendedName>
</protein>
<dbReference type="KEGG" id="naz:Aazo_3275"/>
<evidence type="ECO:0008006" key="3">
    <source>
        <dbReference type="Google" id="ProtNLM"/>
    </source>
</evidence>
<dbReference type="AlphaFoldDB" id="D7E2D9"/>
<reference evidence="1 2" key="1">
    <citation type="journal article" date="2010" name="PLoS ONE">
        <title>Genome erosion in a nitrogen-fixing vertically transmitted endosymbiotic multicellular cyanobacterium.</title>
        <authorList>
            <person name="Ran L."/>
            <person name="Larsson J."/>
            <person name="Vigil-Stenman T."/>
            <person name="Nylander J.A."/>
            <person name="Ininbergs K."/>
            <person name="Zheng W.W."/>
            <person name="Lapidus A."/>
            <person name="Lowry S."/>
            <person name="Haselkorn R."/>
            <person name="Bergman B."/>
        </authorList>
    </citation>
    <scope>NUCLEOTIDE SEQUENCE [LARGE SCALE GENOMIC DNA]</scope>
    <source>
        <strain evidence="1 2">0708</strain>
    </source>
</reference>
<accession>D7E2D9</accession>
<name>D7E2D9_NOSA0</name>
<dbReference type="HOGENOM" id="CLU_2808153_0_0_3"/>
<dbReference type="Gene3D" id="3.40.630.30">
    <property type="match status" value="1"/>
</dbReference>
<evidence type="ECO:0000313" key="2">
    <source>
        <dbReference type="Proteomes" id="UP000001511"/>
    </source>
</evidence>
<dbReference type="Proteomes" id="UP000001511">
    <property type="component" value="Chromosome"/>
</dbReference>
<gene>
    <name evidence="1" type="ordered locus">Aazo_3275</name>
</gene>
<dbReference type="eggNOG" id="COG1247">
    <property type="taxonomic scope" value="Bacteria"/>
</dbReference>
<sequence length="67" mass="7912">MVEFENHEQRPFNLFEEQMTNPKAIMLVLEVENEIVGYSFTRLEESSFVDIIPAPVWLHDIYIALID</sequence>
<evidence type="ECO:0000313" key="1">
    <source>
        <dbReference type="EMBL" id="ADI64961.1"/>
    </source>
</evidence>
<dbReference type="EMBL" id="CP002059">
    <property type="protein sequence ID" value="ADI64961.1"/>
    <property type="molecule type" value="Genomic_DNA"/>
</dbReference>
<proteinExistence type="predicted"/>
<organism evidence="1 2">
    <name type="scientific">Nostoc azollae (strain 0708)</name>
    <name type="common">Anabaena azollae (strain 0708)</name>
    <dbReference type="NCBI Taxonomy" id="551115"/>
    <lineage>
        <taxon>Bacteria</taxon>
        <taxon>Bacillati</taxon>
        <taxon>Cyanobacteriota</taxon>
        <taxon>Cyanophyceae</taxon>
        <taxon>Nostocales</taxon>
        <taxon>Nostocaceae</taxon>
        <taxon>Trichormus</taxon>
    </lineage>
</organism>
<keyword evidence="2" id="KW-1185">Reference proteome</keyword>